<evidence type="ECO:0000256" key="3">
    <source>
        <dbReference type="SAM" id="SignalP"/>
    </source>
</evidence>
<feature type="chain" id="PRO_5042023644" evidence="3">
    <location>
        <begin position="22"/>
        <end position="112"/>
    </location>
</feature>
<accession>A0AAD8SJC8</accession>
<keyword evidence="3" id="KW-0732">Signal</keyword>
<protein>
    <submittedName>
        <fullName evidence="4">Uncharacterized protein</fullName>
    </submittedName>
</protein>
<keyword evidence="2" id="KW-0812">Transmembrane</keyword>
<evidence type="ECO:0000256" key="1">
    <source>
        <dbReference type="SAM" id="MobiDB-lite"/>
    </source>
</evidence>
<reference evidence="4" key="1">
    <citation type="submission" date="2023-07" db="EMBL/GenBank/DDBJ databases">
        <title>A chromosome-level genome assembly of Lolium multiflorum.</title>
        <authorList>
            <person name="Chen Y."/>
            <person name="Copetti D."/>
            <person name="Kolliker R."/>
            <person name="Studer B."/>
        </authorList>
    </citation>
    <scope>NUCLEOTIDE SEQUENCE</scope>
    <source>
        <strain evidence="4">02402/16</strain>
        <tissue evidence="4">Leaf</tissue>
    </source>
</reference>
<dbReference type="EMBL" id="JAUUTY010000004">
    <property type="protein sequence ID" value="KAK1653257.1"/>
    <property type="molecule type" value="Genomic_DNA"/>
</dbReference>
<feature type="transmembrane region" description="Helical" evidence="2">
    <location>
        <begin position="55"/>
        <end position="78"/>
    </location>
</feature>
<feature type="region of interest" description="Disordered" evidence="1">
    <location>
        <begin position="30"/>
        <end position="49"/>
    </location>
</feature>
<dbReference type="Proteomes" id="UP001231189">
    <property type="component" value="Unassembled WGS sequence"/>
</dbReference>
<name>A0AAD8SJC8_LOLMU</name>
<proteinExistence type="predicted"/>
<organism evidence="4 5">
    <name type="scientific">Lolium multiflorum</name>
    <name type="common">Italian ryegrass</name>
    <name type="synonym">Lolium perenne subsp. multiflorum</name>
    <dbReference type="NCBI Taxonomy" id="4521"/>
    <lineage>
        <taxon>Eukaryota</taxon>
        <taxon>Viridiplantae</taxon>
        <taxon>Streptophyta</taxon>
        <taxon>Embryophyta</taxon>
        <taxon>Tracheophyta</taxon>
        <taxon>Spermatophyta</taxon>
        <taxon>Magnoliopsida</taxon>
        <taxon>Liliopsida</taxon>
        <taxon>Poales</taxon>
        <taxon>Poaceae</taxon>
        <taxon>BOP clade</taxon>
        <taxon>Pooideae</taxon>
        <taxon>Poodae</taxon>
        <taxon>Poeae</taxon>
        <taxon>Poeae Chloroplast Group 2 (Poeae type)</taxon>
        <taxon>Loliodinae</taxon>
        <taxon>Loliinae</taxon>
        <taxon>Lolium</taxon>
    </lineage>
</organism>
<feature type="signal peptide" evidence="3">
    <location>
        <begin position="1"/>
        <end position="21"/>
    </location>
</feature>
<gene>
    <name evidence="4" type="ORF">QYE76_071062</name>
</gene>
<dbReference type="AlphaFoldDB" id="A0AAD8SJC8"/>
<evidence type="ECO:0000313" key="5">
    <source>
        <dbReference type="Proteomes" id="UP001231189"/>
    </source>
</evidence>
<keyword evidence="2" id="KW-1133">Transmembrane helix</keyword>
<comment type="caution">
    <text evidence="4">The sequence shown here is derived from an EMBL/GenBank/DDBJ whole genome shotgun (WGS) entry which is preliminary data.</text>
</comment>
<keyword evidence="2" id="KW-0472">Membrane</keyword>
<sequence length="112" mass="11685">MARPIVLALLAAALLVAGADAIRPEPWIQVQGQQHPPPPTPATATPRTQKHLHPAAIAAIATASALLVAILLSVGIFLCCRRRLPQAVAAEGEQLAGRSQVVVHMTATQVRA</sequence>
<evidence type="ECO:0000256" key="2">
    <source>
        <dbReference type="SAM" id="Phobius"/>
    </source>
</evidence>
<keyword evidence="5" id="KW-1185">Reference proteome</keyword>
<evidence type="ECO:0000313" key="4">
    <source>
        <dbReference type="EMBL" id="KAK1653257.1"/>
    </source>
</evidence>